<dbReference type="CDD" id="cd02440">
    <property type="entry name" value="AdoMet_MTases"/>
    <property type="match status" value="1"/>
</dbReference>
<sequence length="283" mass="29989">MPTLPPPGAIPPQDQPHRHRPLAESFGSDAERYDRTRPPYPDALVRRIIAAAPGRGAPGVLDVLDVGAGTGIEARQFRAAGCTVLGVEPDPRMAGFARRSGVEVEEATFEAWDGAGRRFDAVVSGQAWHWVDPVVGAAKAAEVLRPGGRLAVFWNVARPPAGAAEAFAAVYDRVAPDSLGARAHRLPTAALAGYSTVFDRAADGIRQAGAFGEPERWRFDWRRRYSRDEWLDQLPTQGDHGRLPPAVLAAVLAGVGAAVDALGGAFTMEYSAVVVTAALDGDG</sequence>
<dbReference type="InterPro" id="IPR051052">
    <property type="entry name" value="Diverse_substrate_MTase"/>
</dbReference>
<evidence type="ECO:0000256" key="1">
    <source>
        <dbReference type="ARBA" id="ARBA00008361"/>
    </source>
</evidence>
<protein>
    <submittedName>
        <fullName evidence="6">Methyltransferase type 11</fullName>
    </submittedName>
</protein>
<dbReference type="SUPFAM" id="SSF53335">
    <property type="entry name" value="S-adenosyl-L-methionine-dependent methyltransferases"/>
    <property type="match status" value="1"/>
</dbReference>
<dbReference type="InterPro" id="IPR029063">
    <property type="entry name" value="SAM-dependent_MTases_sf"/>
</dbReference>
<feature type="compositionally biased region" description="Pro residues" evidence="4">
    <location>
        <begin position="1"/>
        <end position="14"/>
    </location>
</feature>
<evidence type="ECO:0000313" key="7">
    <source>
        <dbReference type="Proteomes" id="UP000617734"/>
    </source>
</evidence>
<keyword evidence="7" id="KW-1185">Reference proteome</keyword>
<evidence type="ECO:0000256" key="2">
    <source>
        <dbReference type="ARBA" id="ARBA00022603"/>
    </source>
</evidence>
<feature type="region of interest" description="Disordered" evidence="4">
    <location>
        <begin position="1"/>
        <end position="37"/>
    </location>
</feature>
<gene>
    <name evidence="6" type="ORF">GCM10018781_46470</name>
</gene>
<reference evidence="6" key="1">
    <citation type="journal article" date="2014" name="Int. J. Syst. Evol. Microbiol.">
        <title>Complete genome sequence of Corynebacterium casei LMG S-19264T (=DSM 44701T), isolated from a smear-ripened cheese.</title>
        <authorList>
            <consortium name="US DOE Joint Genome Institute (JGI-PGF)"/>
            <person name="Walter F."/>
            <person name="Albersmeier A."/>
            <person name="Kalinowski J."/>
            <person name="Ruckert C."/>
        </authorList>
    </citation>
    <scope>NUCLEOTIDE SEQUENCE</scope>
    <source>
        <strain evidence="6">JCM 4646</strain>
    </source>
</reference>
<proteinExistence type="inferred from homology"/>
<comment type="caution">
    <text evidence="6">The sequence shown here is derived from an EMBL/GenBank/DDBJ whole genome shotgun (WGS) entry which is preliminary data.</text>
</comment>
<dbReference type="AlphaFoldDB" id="A0A919G2N1"/>
<dbReference type="Proteomes" id="UP000617734">
    <property type="component" value="Unassembled WGS sequence"/>
</dbReference>
<feature type="domain" description="Methyltransferase type 11" evidence="5">
    <location>
        <begin position="64"/>
        <end position="151"/>
    </location>
</feature>
<reference evidence="6" key="2">
    <citation type="submission" date="2020-09" db="EMBL/GenBank/DDBJ databases">
        <authorList>
            <person name="Sun Q."/>
            <person name="Ohkuma M."/>
        </authorList>
    </citation>
    <scope>NUCLEOTIDE SEQUENCE</scope>
    <source>
        <strain evidence="6">JCM 4646</strain>
    </source>
</reference>
<accession>A0A919G2N1</accession>
<dbReference type="GO" id="GO:0008757">
    <property type="term" value="F:S-adenosylmethionine-dependent methyltransferase activity"/>
    <property type="evidence" value="ECO:0007669"/>
    <property type="project" value="InterPro"/>
</dbReference>
<dbReference type="PANTHER" id="PTHR44942:SF4">
    <property type="entry name" value="METHYLTRANSFERASE TYPE 11 DOMAIN-CONTAINING PROTEIN"/>
    <property type="match status" value="1"/>
</dbReference>
<evidence type="ECO:0000259" key="5">
    <source>
        <dbReference type="Pfam" id="PF08241"/>
    </source>
</evidence>
<dbReference type="Pfam" id="PF08241">
    <property type="entry name" value="Methyltransf_11"/>
    <property type="match status" value="1"/>
</dbReference>
<dbReference type="GO" id="GO:0032259">
    <property type="term" value="P:methylation"/>
    <property type="evidence" value="ECO:0007669"/>
    <property type="project" value="UniProtKB-KW"/>
</dbReference>
<dbReference type="RefSeq" id="WP_190212828.1">
    <property type="nucleotide sequence ID" value="NZ_BNBO01000028.1"/>
</dbReference>
<dbReference type="EMBL" id="BNBO01000028">
    <property type="protein sequence ID" value="GHH76095.1"/>
    <property type="molecule type" value="Genomic_DNA"/>
</dbReference>
<dbReference type="PANTHER" id="PTHR44942">
    <property type="entry name" value="METHYLTRANSF_11 DOMAIN-CONTAINING PROTEIN"/>
    <property type="match status" value="1"/>
</dbReference>
<evidence type="ECO:0000256" key="4">
    <source>
        <dbReference type="SAM" id="MobiDB-lite"/>
    </source>
</evidence>
<evidence type="ECO:0000256" key="3">
    <source>
        <dbReference type="ARBA" id="ARBA00022679"/>
    </source>
</evidence>
<organism evidence="6 7">
    <name type="scientific">Kitasatospora indigofera</name>
    <dbReference type="NCBI Taxonomy" id="67307"/>
    <lineage>
        <taxon>Bacteria</taxon>
        <taxon>Bacillati</taxon>
        <taxon>Actinomycetota</taxon>
        <taxon>Actinomycetes</taxon>
        <taxon>Kitasatosporales</taxon>
        <taxon>Streptomycetaceae</taxon>
        <taxon>Kitasatospora</taxon>
    </lineage>
</organism>
<dbReference type="InterPro" id="IPR013216">
    <property type="entry name" value="Methyltransf_11"/>
</dbReference>
<keyword evidence="2 6" id="KW-0489">Methyltransferase</keyword>
<comment type="similarity">
    <text evidence="1">Belongs to the methyltransferase superfamily.</text>
</comment>
<name>A0A919G2N1_9ACTN</name>
<keyword evidence="3" id="KW-0808">Transferase</keyword>
<dbReference type="Gene3D" id="3.40.50.150">
    <property type="entry name" value="Vaccinia Virus protein VP39"/>
    <property type="match status" value="1"/>
</dbReference>
<dbReference type="GeneID" id="95355029"/>
<evidence type="ECO:0000313" key="6">
    <source>
        <dbReference type="EMBL" id="GHH76095.1"/>
    </source>
</evidence>